<evidence type="ECO:0000256" key="1">
    <source>
        <dbReference type="ARBA" id="ARBA00007532"/>
    </source>
</evidence>
<dbReference type="SUPFAM" id="SSF55424">
    <property type="entry name" value="FAD/NAD-linked reductases, dimerisation (C-terminal) domain"/>
    <property type="match status" value="1"/>
</dbReference>
<comment type="caution">
    <text evidence="6">The sequence shown here is derived from an EMBL/GenBank/DDBJ whole genome shotgun (WGS) entry which is preliminary data.</text>
</comment>
<feature type="compositionally biased region" description="Low complexity" evidence="4">
    <location>
        <begin position="355"/>
        <end position="366"/>
    </location>
</feature>
<keyword evidence="2" id="KW-0285">Flavoprotein</keyword>
<name>A0ABP3ASB2_MYCUL</name>
<feature type="domain" description="FAD/NAD(P)-binding" evidence="5">
    <location>
        <begin position="7"/>
        <end position="289"/>
    </location>
</feature>
<dbReference type="PRINTS" id="PR00411">
    <property type="entry name" value="PNDRDTASEI"/>
</dbReference>
<gene>
    <name evidence="6" type="ORF">I551_0711</name>
</gene>
<dbReference type="InterPro" id="IPR036188">
    <property type="entry name" value="FAD/NAD-bd_sf"/>
</dbReference>
<organism evidence="6 7">
    <name type="scientific">Mycobacterium ulcerans str. Harvey</name>
    <dbReference type="NCBI Taxonomy" id="1299332"/>
    <lineage>
        <taxon>Bacteria</taxon>
        <taxon>Bacillati</taxon>
        <taxon>Actinomycetota</taxon>
        <taxon>Actinomycetes</taxon>
        <taxon>Mycobacteriales</taxon>
        <taxon>Mycobacteriaceae</taxon>
        <taxon>Mycobacterium</taxon>
        <taxon>Mycobacterium ulcerans group</taxon>
    </lineage>
</organism>
<dbReference type="EMBL" id="JAOL01000072">
    <property type="protein sequence ID" value="EUA92624.1"/>
    <property type="molecule type" value="Genomic_DNA"/>
</dbReference>
<dbReference type="PRINTS" id="PR00368">
    <property type="entry name" value="FADPNR"/>
</dbReference>
<dbReference type="PANTHER" id="PTHR22912">
    <property type="entry name" value="DISULFIDE OXIDOREDUCTASE"/>
    <property type="match status" value="1"/>
</dbReference>
<keyword evidence="3" id="KW-0274">FAD</keyword>
<evidence type="ECO:0000256" key="3">
    <source>
        <dbReference type="ARBA" id="ARBA00022827"/>
    </source>
</evidence>
<dbReference type="Proteomes" id="UP000020681">
    <property type="component" value="Unassembled WGS sequence"/>
</dbReference>
<dbReference type="PANTHER" id="PTHR22912:SF151">
    <property type="entry name" value="DIHYDROLIPOYL DEHYDROGENASE, MITOCHONDRIAL"/>
    <property type="match status" value="1"/>
</dbReference>
<evidence type="ECO:0000313" key="7">
    <source>
        <dbReference type="Proteomes" id="UP000020681"/>
    </source>
</evidence>
<accession>A0ABP3ASB2</accession>
<evidence type="ECO:0000259" key="5">
    <source>
        <dbReference type="Pfam" id="PF07992"/>
    </source>
</evidence>
<evidence type="ECO:0000256" key="4">
    <source>
        <dbReference type="SAM" id="MobiDB-lite"/>
    </source>
</evidence>
<dbReference type="SUPFAM" id="SSF51905">
    <property type="entry name" value="FAD/NAD(P)-binding domain"/>
    <property type="match status" value="1"/>
</dbReference>
<keyword evidence="7" id="KW-1185">Reference proteome</keyword>
<dbReference type="InterPro" id="IPR023753">
    <property type="entry name" value="FAD/NAD-binding_dom"/>
</dbReference>
<dbReference type="InterPro" id="IPR050151">
    <property type="entry name" value="Class-I_Pyr_Nuc-Dis_Oxidored"/>
</dbReference>
<evidence type="ECO:0000256" key="2">
    <source>
        <dbReference type="ARBA" id="ARBA00022630"/>
    </source>
</evidence>
<feature type="compositionally biased region" description="Basic residues" evidence="4">
    <location>
        <begin position="371"/>
        <end position="400"/>
    </location>
</feature>
<comment type="similarity">
    <text evidence="1">Belongs to the class-I pyridine nucleotide-disulfide oxidoreductase family.</text>
</comment>
<protein>
    <submittedName>
        <fullName evidence="6">Pyridine nucleotide-disulfide oxidoreductase family protein</fullName>
    </submittedName>
</protein>
<evidence type="ECO:0000313" key="6">
    <source>
        <dbReference type="EMBL" id="EUA92624.1"/>
    </source>
</evidence>
<feature type="region of interest" description="Disordered" evidence="4">
    <location>
        <begin position="350"/>
        <end position="421"/>
    </location>
</feature>
<dbReference type="Gene3D" id="3.50.50.60">
    <property type="entry name" value="FAD/NAD(P)-binding domain"/>
    <property type="match status" value="1"/>
</dbReference>
<dbReference type="Pfam" id="PF07992">
    <property type="entry name" value="Pyr_redox_2"/>
    <property type="match status" value="1"/>
</dbReference>
<feature type="region of interest" description="Disordered" evidence="4">
    <location>
        <begin position="454"/>
        <end position="486"/>
    </location>
</feature>
<feature type="compositionally biased region" description="Basic residues" evidence="4">
    <location>
        <begin position="406"/>
        <end position="416"/>
    </location>
</feature>
<dbReference type="InterPro" id="IPR016156">
    <property type="entry name" value="FAD/NAD-linked_Rdtase_dimer_sf"/>
</dbReference>
<feature type="compositionally biased region" description="Polar residues" evidence="4">
    <location>
        <begin position="454"/>
        <end position="472"/>
    </location>
</feature>
<reference evidence="6 7" key="1">
    <citation type="submission" date="2014-01" db="EMBL/GenBank/DDBJ databases">
        <authorList>
            <person name="Dobos K."/>
            <person name="Lenaerts A."/>
            <person name="Ordway D."/>
            <person name="DeGroote M.A."/>
            <person name="Parker T."/>
            <person name="Sizemore C."/>
            <person name="Tallon L.J."/>
            <person name="Sadzewicz L.K."/>
            <person name="Sengamalay N."/>
            <person name="Fraser C.M."/>
            <person name="Hine E."/>
            <person name="Shefchek K.A."/>
            <person name="Das S.P."/>
            <person name="Tettelin H."/>
        </authorList>
    </citation>
    <scope>NUCLEOTIDE SEQUENCE [LARGE SCALE GENOMIC DNA]</scope>
    <source>
        <strain evidence="6 7">Harvey</strain>
    </source>
</reference>
<proteinExistence type="inferred from homology"/>
<sequence>MIERDLVGGECSYWACVPSKALLRPVIAVADARLVDGAREAISGSISAAAVFDRRDRYVSNWDDGGQADWVSGIGATLIRGHGRLAGPRRVSVSDHDGQTLMIAARHAVVVCTGSRPTLPDLPGITEAWPWTNRQATEASSAPRRLAIVGAGGVGVEMETAWQGLGSSVTLLARSRLLSRMEPFVGDFVGRGLTRAGVDVRVGISVRALHRPHPDAPVTLELDDDTRLEVDEVLFATGRAPRTDDIGLQTVGLAPGNWLDVDDTCRVNAVDGGWLYAAGDVNHRALLTHQGKYQARIAGSAIGARAAGDSLDTAPWGAHATTADHHAVPQAFFTDPEAAAVGLTAEQAARPVIGSRRSTSKSAMSSPGQALRRRLRRPGPHGRRRRPRLPPRCHHRRPGRRGVAARGHHRHRRPSAHRPAVAHRTMLSNDQRTVAATSRGLPRFVFRPCLALTQQSEQPWQPRTDSIPTSQPKQPPRTAVARRYTT</sequence>